<feature type="non-terminal residue" evidence="1">
    <location>
        <position position="625"/>
    </location>
</feature>
<accession>A0A497ELP1</accession>
<evidence type="ECO:0000313" key="2">
    <source>
        <dbReference type="Proteomes" id="UP000278475"/>
    </source>
</evidence>
<dbReference type="EMBL" id="QMQV01000199">
    <property type="protein sequence ID" value="RLE46204.1"/>
    <property type="molecule type" value="Genomic_DNA"/>
</dbReference>
<protein>
    <submittedName>
        <fullName evidence="1">Uncharacterized protein</fullName>
    </submittedName>
</protein>
<gene>
    <name evidence="1" type="ORF">DRJ31_10295</name>
</gene>
<proteinExistence type="predicted"/>
<organism evidence="1 2">
    <name type="scientific">Thermoproteota archaeon</name>
    <dbReference type="NCBI Taxonomy" id="2056631"/>
    <lineage>
        <taxon>Archaea</taxon>
        <taxon>Thermoproteota</taxon>
    </lineage>
</organism>
<sequence>MICLPEKYANTFLNALKTGKINPDEMIKMTSEQRRKYLARFLGEYAKFANAEFESKLLLKNQKRGLVAWAKRMAGLKEYERKDIINKIKKLDKALNPTEQEQFLADIAEKRLGVQISYEEAQKLVKLTQKVEALKKPELKEWQQSDAYWKARQELVKFARELKAEIPPAISKITAVRKRLADYVSVQRAIKVGFDLSAPLRQGRAYLGTREWNGAFRRMFKYAKDPLAMDELEIKMMRSKYAEQVLQVKRELGLTSLGETFTQREEDFASKLIDKIPVLRASERAFVGFLNDLRFHRFVNIIDRLEKSGIKITEDKEALKALAKTIGAASGRGTLGSAEGAARSLATVLFSPRWVASRIQLLLNPLVKTGEARKEAIRALARLAGTSAAILGMAKMAGADVEIDPRSSDFGKIKIGKVRIDITGGLAPYITLMVRLATMSSKSSTTGVITILNSNAYNATTAYDVALNFITNKTAPLPSIARDYLRGKSWEGEKLTMDKPKVLAKYLARELFEPLLVADALDTYRDSSGNVLLTAGAFTGSLFGAGVISYKGSVKQQVKELYRDGEDEDAKQLLEDAYTAEKISKYSYEKLKKQLESDKPNKEIDLPNDIIYFKSLPYEIQLKQL</sequence>
<name>A0A497ELP1_9CREN</name>
<evidence type="ECO:0000313" key="1">
    <source>
        <dbReference type="EMBL" id="RLE46204.1"/>
    </source>
</evidence>
<reference evidence="1 2" key="1">
    <citation type="submission" date="2018-06" db="EMBL/GenBank/DDBJ databases">
        <title>Extensive metabolic versatility and redundancy in microbially diverse, dynamic hydrothermal sediments.</title>
        <authorList>
            <person name="Dombrowski N."/>
            <person name="Teske A."/>
            <person name="Baker B.J."/>
        </authorList>
    </citation>
    <scope>NUCLEOTIDE SEQUENCE [LARGE SCALE GENOMIC DNA]</scope>
    <source>
        <strain evidence="1">B66_G16</strain>
    </source>
</reference>
<dbReference type="Proteomes" id="UP000278475">
    <property type="component" value="Unassembled WGS sequence"/>
</dbReference>
<dbReference type="AlphaFoldDB" id="A0A497ELP1"/>
<comment type="caution">
    <text evidence="1">The sequence shown here is derived from an EMBL/GenBank/DDBJ whole genome shotgun (WGS) entry which is preliminary data.</text>
</comment>